<accession>A0A0F9E3C2</accession>
<comment type="caution">
    <text evidence="2">The sequence shown here is derived from an EMBL/GenBank/DDBJ whole genome shotgun (WGS) entry which is preliminary data.</text>
</comment>
<keyword evidence="1" id="KW-1133">Transmembrane helix</keyword>
<proteinExistence type="predicted"/>
<dbReference type="AlphaFoldDB" id="A0A0F9E3C2"/>
<dbReference type="EMBL" id="LAZR01029084">
    <property type="protein sequence ID" value="KKL60626.1"/>
    <property type="molecule type" value="Genomic_DNA"/>
</dbReference>
<protein>
    <submittedName>
        <fullName evidence="2">Uncharacterized protein</fullName>
    </submittedName>
</protein>
<gene>
    <name evidence="2" type="ORF">LCGC14_2203450</name>
</gene>
<name>A0A0F9E3C2_9ZZZZ</name>
<feature type="transmembrane region" description="Helical" evidence="1">
    <location>
        <begin position="78"/>
        <end position="95"/>
    </location>
</feature>
<reference evidence="2" key="1">
    <citation type="journal article" date="2015" name="Nature">
        <title>Complex archaea that bridge the gap between prokaryotes and eukaryotes.</title>
        <authorList>
            <person name="Spang A."/>
            <person name="Saw J.H."/>
            <person name="Jorgensen S.L."/>
            <person name="Zaremba-Niedzwiedzka K."/>
            <person name="Martijn J."/>
            <person name="Lind A.E."/>
            <person name="van Eijk R."/>
            <person name="Schleper C."/>
            <person name="Guy L."/>
            <person name="Ettema T.J."/>
        </authorList>
    </citation>
    <scope>NUCLEOTIDE SEQUENCE</scope>
</reference>
<organism evidence="2">
    <name type="scientific">marine sediment metagenome</name>
    <dbReference type="NCBI Taxonomy" id="412755"/>
    <lineage>
        <taxon>unclassified sequences</taxon>
        <taxon>metagenomes</taxon>
        <taxon>ecological metagenomes</taxon>
    </lineage>
</organism>
<evidence type="ECO:0000313" key="2">
    <source>
        <dbReference type="EMBL" id="KKL60626.1"/>
    </source>
</evidence>
<evidence type="ECO:0000256" key="1">
    <source>
        <dbReference type="SAM" id="Phobius"/>
    </source>
</evidence>
<keyword evidence="1" id="KW-0812">Transmembrane</keyword>
<sequence length="130" mass="13778">MGLLAQVVIIVYVINAFLIIGTGANVAQDAISNLITIEGQQVGINETAQTNIPTTVKTNTVETGTTGFNFVDVLRTPFNVFTTIMSFLLAPINIANELDIPLALNLLIMAPITILFYVSIGVWIRGGGGG</sequence>
<keyword evidence="1" id="KW-0472">Membrane</keyword>
<feature type="transmembrane region" description="Helical" evidence="1">
    <location>
        <begin position="102"/>
        <end position="124"/>
    </location>
</feature>
<feature type="transmembrane region" description="Helical" evidence="1">
    <location>
        <begin position="7"/>
        <end position="27"/>
    </location>
</feature>